<feature type="domain" description="GHMP kinase N-terminal" evidence="11">
    <location>
        <begin position="70"/>
        <end position="152"/>
    </location>
</feature>
<dbReference type="GO" id="GO:0005524">
    <property type="term" value="F:ATP binding"/>
    <property type="evidence" value="ECO:0007669"/>
    <property type="project" value="UniProtKB-UniRule"/>
</dbReference>
<dbReference type="NCBIfam" id="TIGR00154">
    <property type="entry name" value="ispE"/>
    <property type="match status" value="1"/>
</dbReference>
<evidence type="ECO:0000256" key="3">
    <source>
        <dbReference type="ARBA" id="ARBA00017473"/>
    </source>
</evidence>
<dbReference type="InterPro" id="IPR004424">
    <property type="entry name" value="IspE"/>
</dbReference>
<keyword evidence="5 10" id="KW-0547">Nucleotide-binding</keyword>
<reference evidence="13 14" key="1">
    <citation type="submission" date="2018-09" db="EMBL/GenBank/DDBJ databases">
        <authorList>
            <person name="Zhu H."/>
        </authorList>
    </citation>
    <scope>NUCLEOTIDE SEQUENCE [LARGE SCALE GENOMIC DNA]</scope>
    <source>
        <strain evidence="13 14">K1S02-61</strain>
    </source>
</reference>
<dbReference type="GO" id="GO:0050515">
    <property type="term" value="F:4-(cytidine 5'-diphospho)-2-C-methyl-D-erythritol kinase activity"/>
    <property type="evidence" value="ECO:0007669"/>
    <property type="project" value="UniProtKB-UniRule"/>
</dbReference>
<comment type="caution">
    <text evidence="13">The sequence shown here is derived from an EMBL/GenBank/DDBJ whole genome shotgun (WGS) entry which is preliminary data.</text>
</comment>
<evidence type="ECO:0000313" key="13">
    <source>
        <dbReference type="EMBL" id="RJG14843.1"/>
    </source>
</evidence>
<gene>
    <name evidence="10" type="primary">ispE</name>
    <name evidence="13" type="ORF">D3872_16480</name>
</gene>
<keyword evidence="4 10" id="KW-0808">Transferase</keyword>
<dbReference type="EC" id="2.7.1.148" evidence="2 10"/>
<comment type="function">
    <text evidence="10">Catalyzes the phosphorylation of the position 2 hydroxy group of 4-diphosphocytidyl-2C-methyl-D-erythritol.</text>
</comment>
<dbReference type="Pfam" id="PF08544">
    <property type="entry name" value="GHMP_kinases_C"/>
    <property type="match status" value="1"/>
</dbReference>
<feature type="active site" evidence="10">
    <location>
        <position position="14"/>
    </location>
</feature>
<dbReference type="InterPro" id="IPR020568">
    <property type="entry name" value="Ribosomal_Su5_D2-typ_SF"/>
</dbReference>
<dbReference type="AlphaFoldDB" id="A0A418XQX6"/>
<evidence type="ECO:0000256" key="8">
    <source>
        <dbReference type="ARBA" id="ARBA00023229"/>
    </source>
</evidence>
<keyword evidence="14" id="KW-1185">Reference proteome</keyword>
<dbReference type="PIRSF" id="PIRSF010376">
    <property type="entry name" value="IspE"/>
    <property type="match status" value="1"/>
</dbReference>
<dbReference type="PANTHER" id="PTHR43527:SF2">
    <property type="entry name" value="4-DIPHOSPHOCYTIDYL-2-C-METHYL-D-ERYTHRITOL KINASE, CHLOROPLASTIC"/>
    <property type="match status" value="1"/>
</dbReference>
<dbReference type="Gene3D" id="3.30.230.10">
    <property type="match status" value="1"/>
</dbReference>
<evidence type="ECO:0000256" key="2">
    <source>
        <dbReference type="ARBA" id="ARBA00012052"/>
    </source>
</evidence>
<accession>A0A418XQX6</accession>
<comment type="similarity">
    <text evidence="1 10">Belongs to the GHMP kinase family. IspE subfamily.</text>
</comment>
<dbReference type="InterPro" id="IPR006204">
    <property type="entry name" value="GHMP_kinase_N_dom"/>
</dbReference>
<evidence type="ECO:0000256" key="4">
    <source>
        <dbReference type="ARBA" id="ARBA00022679"/>
    </source>
</evidence>
<evidence type="ECO:0000256" key="5">
    <source>
        <dbReference type="ARBA" id="ARBA00022741"/>
    </source>
</evidence>
<evidence type="ECO:0000256" key="6">
    <source>
        <dbReference type="ARBA" id="ARBA00022777"/>
    </source>
</evidence>
<organism evidence="13 14">
    <name type="scientific">Massilia cavernae</name>
    <dbReference type="NCBI Taxonomy" id="2320864"/>
    <lineage>
        <taxon>Bacteria</taxon>
        <taxon>Pseudomonadati</taxon>
        <taxon>Pseudomonadota</taxon>
        <taxon>Betaproteobacteria</taxon>
        <taxon>Burkholderiales</taxon>
        <taxon>Oxalobacteraceae</taxon>
        <taxon>Telluria group</taxon>
        <taxon>Massilia</taxon>
    </lineage>
</organism>
<keyword evidence="7 10" id="KW-0067">ATP-binding</keyword>
<comment type="catalytic activity">
    <reaction evidence="10">
        <text>4-CDP-2-C-methyl-D-erythritol + ATP = 4-CDP-2-C-methyl-D-erythritol 2-phosphate + ADP + H(+)</text>
        <dbReference type="Rhea" id="RHEA:18437"/>
        <dbReference type="ChEBI" id="CHEBI:15378"/>
        <dbReference type="ChEBI" id="CHEBI:30616"/>
        <dbReference type="ChEBI" id="CHEBI:57823"/>
        <dbReference type="ChEBI" id="CHEBI:57919"/>
        <dbReference type="ChEBI" id="CHEBI:456216"/>
        <dbReference type="EC" id="2.7.1.148"/>
    </reaction>
</comment>
<dbReference type="UniPathway" id="UPA00056">
    <property type="reaction ID" value="UER00094"/>
</dbReference>
<evidence type="ECO:0000256" key="7">
    <source>
        <dbReference type="ARBA" id="ARBA00022840"/>
    </source>
</evidence>
<feature type="binding site" evidence="10">
    <location>
        <begin position="102"/>
        <end position="112"/>
    </location>
    <ligand>
        <name>ATP</name>
        <dbReference type="ChEBI" id="CHEBI:30616"/>
    </ligand>
</feature>
<dbReference type="GO" id="GO:0019288">
    <property type="term" value="P:isopentenyl diphosphate biosynthetic process, methylerythritol 4-phosphate pathway"/>
    <property type="evidence" value="ECO:0007669"/>
    <property type="project" value="UniProtKB-UniRule"/>
</dbReference>
<comment type="pathway">
    <text evidence="10">Isoprenoid biosynthesis; isopentenyl diphosphate biosynthesis via DXP pathway; isopentenyl diphosphate from 1-deoxy-D-xylulose 5-phosphate: step 3/6.</text>
</comment>
<dbReference type="Gene3D" id="3.30.70.890">
    <property type="entry name" value="GHMP kinase, C-terminal domain"/>
    <property type="match status" value="1"/>
</dbReference>
<dbReference type="GO" id="GO:0016114">
    <property type="term" value="P:terpenoid biosynthetic process"/>
    <property type="evidence" value="ECO:0007669"/>
    <property type="project" value="UniProtKB-UniRule"/>
</dbReference>
<dbReference type="HAMAP" id="MF_00061">
    <property type="entry name" value="IspE"/>
    <property type="match status" value="1"/>
</dbReference>
<dbReference type="SUPFAM" id="SSF54211">
    <property type="entry name" value="Ribosomal protein S5 domain 2-like"/>
    <property type="match status" value="1"/>
</dbReference>
<dbReference type="SUPFAM" id="SSF55060">
    <property type="entry name" value="GHMP Kinase, C-terminal domain"/>
    <property type="match status" value="1"/>
</dbReference>
<proteinExistence type="inferred from homology"/>
<protein>
    <recommendedName>
        <fullName evidence="3 10">4-diphosphocytidyl-2-C-methyl-D-erythritol kinase</fullName>
        <shortName evidence="10">CMK</shortName>
        <ecNumber evidence="2 10">2.7.1.148</ecNumber>
    </recommendedName>
    <alternativeName>
        <fullName evidence="9 10">4-(cytidine-5'-diphospho)-2-C-methyl-D-erythritol kinase</fullName>
    </alternativeName>
</protein>
<evidence type="ECO:0000256" key="9">
    <source>
        <dbReference type="ARBA" id="ARBA00032554"/>
    </source>
</evidence>
<dbReference type="Proteomes" id="UP000284006">
    <property type="component" value="Unassembled WGS sequence"/>
</dbReference>
<dbReference type="InterPro" id="IPR036554">
    <property type="entry name" value="GHMP_kinase_C_sf"/>
</dbReference>
<dbReference type="RefSeq" id="WP_119811824.1">
    <property type="nucleotide sequence ID" value="NZ_QYUP01000124.1"/>
</dbReference>
<dbReference type="OrthoDB" id="9809438at2"/>
<keyword evidence="6 10" id="KW-0418">Kinase</keyword>
<feature type="active site" evidence="10">
    <location>
        <position position="144"/>
    </location>
</feature>
<dbReference type="EMBL" id="QYUP01000124">
    <property type="protein sequence ID" value="RJG14843.1"/>
    <property type="molecule type" value="Genomic_DNA"/>
</dbReference>
<evidence type="ECO:0000256" key="1">
    <source>
        <dbReference type="ARBA" id="ARBA00009684"/>
    </source>
</evidence>
<dbReference type="InterPro" id="IPR013750">
    <property type="entry name" value="GHMP_kinase_C_dom"/>
</dbReference>
<feature type="domain" description="GHMP kinase C-terminal" evidence="12">
    <location>
        <begin position="220"/>
        <end position="277"/>
    </location>
</feature>
<evidence type="ECO:0000259" key="11">
    <source>
        <dbReference type="Pfam" id="PF00288"/>
    </source>
</evidence>
<evidence type="ECO:0000259" key="12">
    <source>
        <dbReference type="Pfam" id="PF08544"/>
    </source>
</evidence>
<dbReference type="PANTHER" id="PTHR43527">
    <property type="entry name" value="4-DIPHOSPHOCYTIDYL-2-C-METHYL-D-ERYTHRITOL KINASE, CHLOROPLASTIC"/>
    <property type="match status" value="1"/>
</dbReference>
<dbReference type="InterPro" id="IPR014721">
    <property type="entry name" value="Ribsml_uS5_D2-typ_fold_subgr"/>
</dbReference>
<evidence type="ECO:0000313" key="14">
    <source>
        <dbReference type="Proteomes" id="UP000284006"/>
    </source>
</evidence>
<evidence type="ECO:0000256" key="10">
    <source>
        <dbReference type="HAMAP-Rule" id="MF_00061"/>
    </source>
</evidence>
<dbReference type="Pfam" id="PF00288">
    <property type="entry name" value="GHMP_kinases_N"/>
    <property type="match status" value="1"/>
</dbReference>
<keyword evidence="8 10" id="KW-0414">Isoprene biosynthesis</keyword>
<name>A0A418XQX6_9BURK</name>
<sequence>MTQTVLRDCPAPAKLNLFLHVCGRRPDGYHLLQTVFQMVDHGDVLHFALRGDDRIHRANDIPGVPEEQDLIVRALRLLQAEFQRRHGRLPPGIDVTVEKILPMGGGLGGGSSDAATALMAANHLWQAGLDRDELMALGLPLGADIPFFIFGQTAFAEGVGEALQAVDVPDYWYVVIEPGVSVPTAAIFSAEDLTRNTEPVTIADFSRCLVSQTNPSEYGRNDLQAVASRLFPPVARAVEWLGRYGGARMTGSGACVFCAFSTESEADEVLSKVPSEWVAWKAKSLPKHPLAEVLQVDGVID</sequence>